<reference evidence="15" key="1">
    <citation type="journal article" date="2019" name="Int. J. Syst. Evol. Microbiol.">
        <title>The Global Catalogue of Microorganisms (GCM) 10K type strain sequencing project: providing services to taxonomists for standard genome sequencing and annotation.</title>
        <authorList>
            <consortium name="The Broad Institute Genomics Platform"/>
            <consortium name="The Broad Institute Genome Sequencing Center for Infectious Disease"/>
            <person name="Wu L."/>
            <person name="Ma J."/>
        </authorList>
    </citation>
    <scope>NUCLEOTIDE SEQUENCE [LARGE SCALE GENOMIC DNA]</scope>
    <source>
        <strain evidence="15">CGMCC 1.10130</strain>
    </source>
</reference>
<evidence type="ECO:0000256" key="2">
    <source>
        <dbReference type="ARBA" id="ARBA00002764"/>
    </source>
</evidence>
<keyword evidence="7 11" id="KW-0328">Glycosyltransferase</keyword>
<keyword evidence="15" id="KW-1185">Reference proteome</keyword>
<dbReference type="NCBIfam" id="TIGR02095">
    <property type="entry name" value="glgA"/>
    <property type="match status" value="1"/>
</dbReference>
<dbReference type="HAMAP" id="MF_00484">
    <property type="entry name" value="Glycogen_synth"/>
    <property type="match status" value="1"/>
</dbReference>
<dbReference type="InterPro" id="IPR011835">
    <property type="entry name" value="GS/SS"/>
</dbReference>
<evidence type="ECO:0000256" key="11">
    <source>
        <dbReference type="HAMAP-Rule" id="MF_00484"/>
    </source>
</evidence>
<dbReference type="GO" id="GO:0005978">
    <property type="term" value="P:glycogen biosynthetic process"/>
    <property type="evidence" value="ECO:0007669"/>
    <property type="project" value="UniProtKB-UniRule"/>
</dbReference>
<evidence type="ECO:0000259" key="13">
    <source>
        <dbReference type="Pfam" id="PF08323"/>
    </source>
</evidence>
<feature type="domain" description="Glycosyl transferase family 1" evidence="12">
    <location>
        <begin position="294"/>
        <end position="446"/>
    </location>
</feature>
<comment type="caution">
    <text evidence="14">The sequence shown here is derived from an EMBL/GenBank/DDBJ whole genome shotgun (WGS) entry which is preliminary data.</text>
</comment>
<dbReference type="InterPro" id="IPR013534">
    <property type="entry name" value="Starch_synth_cat_dom"/>
</dbReference>
<dbReference type="InterPro" id="IPR001296">
    <property type="entry name" value="Glyco_trans_1"/>
</dbReference>
<dbReference type="PANTHER" id="PTHR45825">
    <property type="entry name" value="GRANULE-BOUND STARCH SYNTHASE 1, CHLOROPLASTIC/AMYLOPLASTIC"/>
    <property type="match status" value="1"/>
</dbReference>
<organism evidence="14 15">
    <name type="scientific">Neiella marina</name>
    <dbReference type="NCBI Taxonomy" id="508461"/>
    <lineage>
        <taxon>Bacteria</taxon>
        <taxon>Pseudomonadati</taxon>
        <taxon>Pseudomonadota</taxon>
        <taxon>Gammaproteobacteria</taxon>
        <taxon>Alteromonadales</taxon>
        <taxon>Echinimonadaceae</taxon>
        <taxon>Neiella</taxon>
    </lineage>
</organism>
<dbReference type="NCBIfam" id="NF001899">
    <property type="entry name" value="PRK00654.1-2"/>
    <property type="match status" value="1"/>
</dbReference>
<dbReference type="CDD" id="cd03791">
    <property type="entry name" value="GT5_Glycogen_synthase_DULL1-like"/>
    <property type="match status" value="1"/>
</dbReference>
<dbReference type="GO" id="GO:0009011">
    <property type="term" value="F:alpha-1,4-glucan glucosyltransferase (ADP-glucose donor) activity"/>
    <property type="evidence" value="ECO:0007669"/>
    <property type="project" value="UniProtKB-UniRule"/>
</dbReference>
<evidence type="ECO:0000256" key="4">
    <source>
        <dbReference type="ARBA" id="ARBA00010281"/>
    </source>
</evidence>
<comment type="pathway">
    <text evidence="3 11">Glycan biosynthesis; glycogen biosynthesis.</text>
</comment>
<evidence type="ECO:0000256" key="1">
    <source>
        <dbReference type="ARBA" id="ARBA00001478"/>
    </source>
</evidence>
<keyword evidence="8 11" id="KW-0808">Transferase</keyword>
<dbReference type="EC" id="2.4.1.21" evidence="5 11"/>
<comment type="function">
    <text evidence="2 11">Synthesizes alpha-1,4-glucan chains using ADP-glucose.</text>
</comment>
<dbReference type="AlphaFoldDB" id="A0A8J2U942"/>
<evidence type="ECO:0000256" key="9">
    <source>
        <dbReference type="ARBA" id="ARBA00023056"/>
    </source>
</evidence>
<dbReference type="GO" id="GO:0004373">
    <property type="term" value="F:alpha-1,4-glucan glucosyltransferase (UDP-glucose donor) activity"/>
    <property type="evidence" value="ECO:0007669"/>
    <property type="project" value="InterPro"/>
</dbReference>
<dbReference type="Pfam" id="PF00534">
    <property type="entry name" value="Glycos_transf_1"/>
    <property type="match status" value="1"/>
</dbReference>
<comment type="catalytic activity">
    <reaction evidence="1 11">
        <text>[(1-&gt;4)-alpha-D-glucosyl](n) + ADP-alpha-D-glucose = [(1-&gt;4)-alpha-D-glucosyl](n+1) + ADP + H(+)</text>
        <dbReference type="Rhea" id="RHEA:18189"/>
        <dbReference type="Rhea" id="RHEA-COMP:9584"/>
        <dbReference type="Rhea" id="RHEA-COMP:9587"/>
        <dbReference type="ChEBI" id="CHEBI:15378"/>
        <dbReference type="ChEBI" id="CHEBI:15444"/>
        <dbReference type="ChEBI" id="CHEBI:57498"/>
        <dbReference type="ChEBI" id="CHEBI:456216"/>
        <dbReference type="EC" id="2.4.1.21"/>
    </reaction>
</comment>
<name>A0A8J2U942_9GAMM</name>
<comment type="similarity">
    <text evidence="4 11">Belongs to the glycosyltransferase 1 family. Bacterial/plant glycogen synthase subfamily.</text>
</comment>
<proteinExistence type="inferred from homology"/>
<gene>
    <name evidence="11 14" type="primary">glgA</name>
    <name evidence="14" type="ORF">GCM10011369_32620</name>
</gene>
<sequence>MRVLFLASEVDGLIKTGGLADVARVLPIELQNKDVDVAIMIPCYPQVKAMLHPGQEAPVQMTMQLGSTHYVYHVHELSPFGVPVYAIDFPGYFDRDRPYDDGHHAYGDNGERFAFFSLAAMQAAQMLNFQPDILHCNDWHTALAPFFLKSVLKDNLFFANTRSVLTIHNGAYQGNFDLNTIHFAHTFSHFTEEGMYDSYNIINFLKCGVLYADAINAVSPSYAKELLSPLGGHYMSHIFQRREDALTGILNGCDYGEWNSETDPYLTAPYSASDLTGKAACKADLQRQMGLPEEAETPLFAMVSRFTDQKGFSLLVPALERFLESSEAQVAIVGSGEQGITDALQHLADKHPERMGLFVGYSDALSHQAQAGADFFLMPSIFEPCGLTQMFSLAYGSLPIAREVGGLKDTVVGYTSGNESNANGITFIDPNGEGMYWALEKAEHLYRDEPEHFRAIQQNAMATRFSWQEATDKYLAMYYKLLA</sequence>
<dbReference type="Proteomes" id="UP000619743">
    <property type="component" value="Unassembled WGS sequence"/>
</dbReference>
<evidence type="ECO:0000256" key="7">
    <source>
        <dbReference type="ARBA" id="ARBA00022676"/>
    </source>
</evidence>
<evidence type="ECO:0000256" key="10">
    <source>
        <dbReference type="ARBA" id="ARBA00031722"/>
    </source>
</evidence>
<evidence type="ECO:0000256" key="5">
    <source>
        <dbReference type="ARBA" id="ARBA00012588"/>
    </source>
</evidence>
<accession>A0A8J2U942</accession>
<dbReference type="GO" id="GO:0005829">
    <property type="term" value="C:cytosol"/>
    <property type="evidence" value="ECO:0007669"/>
    <property type="project" value="TreeGrafter"/>
</dbReference>
<dbReference type="SUPFAM" id="SSF53756">
    <property type="entry name" value="UDP-Glycosyltransferase/glycogen phosphorylase"/>
    <property type="match status" value="1"/>
</dbReference>
<dbReference type="RefSeq" id="WP_229744790.1">
    <property type="nucleotide sequence ID" value="NZ_BMDX01000023.1"/>
</dbReference>
<evidence type="ECO:0000256" key="6">
    <source>
        <dbReference type="ARBA" id="ARBA00019935"/>
    </source>
</evidence>
<protein>
    <recommendedName>
        <fullName evidence="6 11">Glycogen synthase</fullName>
        <ecNumber evidence="5 11">2.4.1.21</ecNumber>
    </recommendedName>
    <alternativeName>
        <fullName evidence="10 11">Starch [bacterial glycogen] synthase</fullName>
    </alternativeName>
</protein>
<evidence type="ECO:0000256" key="3">
    <source>
        <dbReference type="ARBA" id="ARBA00004964"/>
    </source>
</evidence>
<evidence type="ECO:0000256" key="8">
    <source>
        <dbReference type="ARBA" id="ARBA00022679"/>
    </source>
</evidence>
<evidence type="ECO:0000259" key="12">
    <source>
        <dbReference type="Pfam" id="PF00534"/>
    </source>
</evidence>
<dbReference type="Gene3D" id="3.40.50.2000">
    <property type="entry name" value="Glycogen Phosphorylase B"/>
    <property type="match status" value="2"/>
</dbReference>
<dbReference type="EMBL" id="BMDX01000023">
    <property type="protein sequence ID" value="GGA87987.1"/>
    <property type="molecule type" value="Genomic_DNA"/>
</dbReference>
<dbReference type="UniPathway" id="UPA00164"/>
<evidence type="ECO:0000313" key="14">
    <source>
        <dbReference type="EMBL" id="GGA87987.1"/>
    </source>
</evidence>
<feature type="domain" description="Starch synthase catalytic" evidence="13">
    <location>
        <begin position="2"/>
        <end position="240"/>
    </location>
</feature>
<keyword evidence="9 11" id="KW-0320">Glycogen biosynthesis</keyword>
<dbReference type="PANTHER" id="PTHR45825:SF11">
    <property type="entry name" value="ALPHA AMYLASE DOMAIN-CONTAINING PROTEIN"/>
    <property type="match status" value="1"/>
</dbReference>
<dbReference type="Pfam" id="PF08323">
    <property type="entry name" value="Glyco_transf_5"/>
    <property type="match status" value="1"/>
</dbReference>
<evidence type="ECO:0000313" key="15">
    <source>
        <dbReference type="Proteomes" id="UP000619743"/>
    </source>
</evidence>
<feature type="binding site" evidence="11">
    <location>
        <position position="15"/>
    </location>
    <ligand>
        <name>ADP-alpha-D-glucose</name>
        <dbReference type="ChEBI" id="CHEBI:57498"/>
    </ligand>
</feature>